<organism evidence="1 2">
    <name type="scientific">Paenibacillus mesotrionivorans</name>
    <dbReference type="NCBI Taxonomy" id="3160968"/>
    <lineage>
        <taxon>Bacteria</taxon>
        <taxon>Bacillati</taxon>
        <taxon>Bacillota</taxon>
        <taxon>Bacilli</taxon>
        <taxon>Bacillales</taxon>
        <taxon>Paenibacillaceae</taxon>
        <taxon>Paenibacillus</taxon>
    </lineage>
</organism>
<gene>
    <name evidence="1" type="ORF">ACI1P1_23290</name>
</gene>
<keyword evidence="1" id="KW-0808">Transferase</keyword>
<protein>
    <submittedName>
        <fullName evidence="1">Methyltransferase domain-containing protein</fullName>
    </submittedName>
</protein>
<proteinExistence type="predicted"/>
<evidence type="ECO:0000313" key="1">
    <source>
        <dbReference type="EMBL" id="MFM9331224.1"/>
    </source>
</evidence>
<name>A0ACC7P4P6_9BACL</name>
<dbReference type="EMBL" id="JBJURJ010000017">
    <property type="protein sequence ID" value="MFM9331224.1"/>
    <property type="molecule type" value="Genomic_DNA"/>
</dbReference>
<keyword evidence="2" id="KW-1185">Reference proteome</keyword>
<reference evidence="1" key="1">
    <citation type="submission" date="2024-12" db="EMBL/GenBank/DDBJ databases">
        <authorList>
            <person name="Wu N."/>
        </authorList>
    </citation>
    <scope>NUCLEOTIDE SEQUENCE</scope>
    <source>
        <strain evidence="1">P15</strain>
    </source>
</reference>
<sequence>MKLDLGCGSSKHEGFFGIDKKQLEGVDLVWDLNKGIPLPDNSAEWVMVCRFAHVDDWQAFMSEIHRVLIHRGIVCILAPYAHSFRHISNPLLKHRFDERTPRYWTGDFFQPPHCPVSPPVADYGEGLDVPFDFRLLRMELFYAESFRPPFYDQEELEMLLSLQVNLVDEIMYHLVAVKAPVAAEELEKLARQSFPEPFCASRLRLERESWPDGEEAGPSQTSGDAEHVTAPAATSSTSTRFRKKKPLLHRSRKKRSRIHY</sequence>
<evidence type="ECO:0000313" key="2">
    <source>
        <dbReference type="Proteomes" id="UP001631969"/>
    </source>
</evidence>
<dbReference type="Proteomes" id="UP001631969">
    <property type="component" value="Unassembled WGS sequence"/>
</dbReference>
<keyword evidence="1" id="KW-0489">Methyltransferase</keyword>
<accession>A0ACC7P4P6</accession>
<comment type="caution">
    <text evidence="1">The sequence shown here is derived from an EMBL/GenBank/DDBJ whole genome shotgun (WGS) entry which is preliminary data.</text>
</comment>